<keyword evidence="1 5" id="KW-0597">Phosphoprotein</keyword>
<evidence type="ECO:0000256" key="2">
    <source>
        <dbReference type="ARBA" id="ARBA00023015"/>
    </source>
</evidence>
<dbReference type="GO" id="GO:0000160">
    <property type="term" value="P:phosphorelay signal transduction system"/>
    <property type="evidence" value="ECO:0007669"/>
    <property type="project" value="InterPro"/>
</dbReference>
<organism evidence="8 9">
    <name type="scientific">Shewanella denitrificans (strain OS217 / ATCC BAA-1090 / DSM 15013)</name>
    <dbReference type="NCBI Taxonomy" id="318161"/>
    <lineage>
        <taxon>Bacteria</taxon>
        <taxon>Pseudomonadati</taxon>
        <taxon>Pseudomonadota</taxon>
        <taxon>Gammaproteobacteria</taxon>
        <taxon>Alteromonadales</taxon>
        <taxon>Shewanellaceae</taxon>
        <taxon>Shewanella</taxon>
    </lineage>
</organism>
<keyword evidence="9" id="KW-1185">Reference proteome</keyword>
<dbReference type="GO" id="GO:0006355">
    <property type="term" value="P:regulation of DNA-templated transcription"/>
    <property type="evidence" value="ECO:0007669"/>
    <property type="project" value="InterPro"/>
</dbReference>
<protein>
    <submittedName>
        <fullName evidence="8">Two component transcriptional regulator, LuxR family</fullName>
    </submittedName>
</protein>
<keyword evidence="2" id="KW-0805">Transcription regulation</keyword>
<evidence type="ECO:0000256" key="3">
    <source>
        <dbReference type="ARBA" id="ARBA00023125"/>
    </source>
</evidence>
<name>Q12JP3_SHEDO</name>
<dbReference type="SMART" id="SM00448">
    <property type="entry name" value="REC"/>
    <property type="match status" value="1"/>
</dbReference>
<dbReference type="InterPro" id="IPR016032">
    <property type="entry name" value="Sig_transdc_resp-reg_C-effctor"/>
</dbReference>
<dbReference type="OrthoDB" id="9796655at2"/>
<dbReference type="PROSITE" id="PS50110">
    <property type="entry name" value="RESPONSE_REGULATORY"/>
    <property type="match status" value="1"/>
</dbReference>
<evidence type="ECO:0000313" key="8">
    <source>
        <dbReference type="EMBL" id="ABE56333.1"/>
    </source>
</evidence>
<evidence type="ECO:0000256" key="4">
    <source>
        <dbReference type="ARBA" id="ARBA00023163"/>
    </source>
</evidence>
<dbReference type="SUPFAM" id="SSF52172">
    <property type="entry name" value="CheY-like"/>
    <property type="match status" value="1"/>
</dbReference>
<keyword evidence="4" id="KW-0804">Transcription</keyword>
<dbReference type="eggNOG" id="COG2197">
    <property type="taxonomic scope" value="Bacteria"/>
</dbReference>
<feature type="domain" description="Response regulatory" evidence="7">
    <location>
        <begin position="15"/>
        <end position="131"/>
    </location>
</feature>
<dbReference type="AlphaFoldDB" id="Q12JP3"/>
<dbReference type="Gene3D" id="3.40.50.2300">
    <property type="match status" value="1"/>
</dbReference>
<dbReference type="InterPro" id="IPR001789">
    <property type="entry name" value="Sig_transdc_resp-reg_receiver"/>
</dbReference>
<dbReference type="CDD" id="cd17535">
    <property type="entry name" value="REC_NarL-like"/>
    <property type="match status" value="1"/>
</dbReference>
<dbReference type="InterPro" id="IPR000792">
    <property type="entry name" value="Tscrpt_reg_LuxR_C"/>
</dbReference>
<dbReference type="PANTHER" id="PTHR43214:SF24">
    <property type="entry name" value="TRANSCRIPTIONAL REGULATORY PROTEIN NARL-RELATED"/>
    <property type="match status" value="1"/>
</dbReference>
<dbReference type="PROSITE" id="PS00622">
    <property type="entry name" value="HTH_LUXR_1"/>
    <property type="match status" value="1"/>
</dbReference>
<reference evidence="8 9" key="1">
    <citation type="submission" date="2006-03" db="EMBL/GenBank/DDBJ databases">
        <title>Complete sequence of Shewanella denitrificans OS217.</title>
        <authorList>
            <consortium name="US DOE Joint Genome Institute"/>
            <person name="Copeland A."/>
            <person name="Lucas S."/>
            <person name="Lapidus A."/>
            <person name="Barry K."/>
            <person name="Detter J.C."/>
            <person name="Glavina del Rio T."/>
            <person name="Hammon N."/>
            <person name="Israni S."/>
            <person name="Dalin E."/>
            <person name="Tice H."/>
            <person name="Pitluck S."/>
            <person name="Brettin T."/>
            <person name="Bruce D."/>
            <person name="Han C."/>
            <person name="Tapia R."/>
            <person name="Gilna P."/>
            <person name="Kiss H."/>
            <person name="Schmutz J."/>
            <person name="Larimer F."/>
            <person name="Land M."/>
            <person name="Hauser L."/>
            <person name="Kyrpides N."/>
            <person name="Lykidis A."/>
            <person name="Richardson P."/>
        </authorList>
    </citation>
    <scope>NUCLEOTIDE SEQUENCE [LARGE SCALE GENOMIC DNA]</scope>
    <source>
        <strain evidence="9">OS217 / ATCC BAA-1090 / DSM 15013</strain>
    </source>
</reference>
<evidence type="ECO:0000259" key="7">
    <source>
        <dbReference type="PROSITE" id="PS50110"/>
    </source>
</evidence>
<dbReference type="InterPro" id="IPR011006">
    <property type="entry name" value="CheY-like_superfamily"/>
</dbReference>
<evidence type="ECO:0000259" key="6">
    <source>
        <dbReference type="PROSITE" id="PS50043"/>
    </source>
</evidence>
<dbReference type="PANTHER" id="PTHR43214">
    <property type="entry name" value="TWO-COMPONENT RESPONSE REGULATOR"/>
    <property type="match status" value="1"/>
</dbReference>
<dbReference type="PRINTS" id="PR00038">
    <property type="entry name" value="HTHLUXR"/>
</dbReference>
<dbReference type="RefSeq" id="WP_011497479.1">
    <property type="nucleotide sequence ID" value="NC_007954.1"/>
</dbReference>
<dbReference type="Proteomes" id="UP000001982">
    <property type="component" value="Chromosome"/>
</dbReference>
<gene>
    <name evidence="8" type="ordered locus">Sden_3055</name>
</gene>
<dbReference type="Pfam" id="PF00072">
    <property type="entry name" value="Response_reg"/>
    <property type="match status" value="1"/>
</dbReference>
<accession>Q12JP3</accession>
<dbReference type="SMART" id="SM00421">
    <property type="entry name" value="HTH_LUXR"/>
    <property type="match status" value="1"/>
</dbReference>
<evidence type="ECO:0000313" key="9">
    <source>
        <dbReference type="Proteomes" id="UP000001982"/>
    </source>
</evidence>
<feature type="modified residue" description="4-aspartylphosphate" evidence="5">
    <location>
        <position position="66"/>
    </location>
</feature>
<dbReference type="PROSITE" id="PS50043">
    <property type="entry name" value="HTH_LUXR_2"/>
    <property type="match status" value="1"/>
</dbReference>
<feature type="domain" description="HTH luxR-type" evidence="6">
    <location>
        <begin position="152"/>
        <end position="217"/>
    </location>
</feature>
<dbReference type="EMBL" id="CP000302">
    <property type="protein sequence ID" value="ABE56333.1"/>
    <property type="molecule type" value="Genomic_DNA"/>
</dbReference>
<dbReference type="KEGG" id="sdn:Sden_3055"/>
<dbReference type="Pfam" id="PF00196">
    <property type="entry name" value="GerE"/>
    <property type="match status" value="1"/>
</dbReference>
<dbReference type="InterPro" id="IPR039420">
    <property type="entry name" value="WalR-like"/>
</dbReference>
<dbReference type="HOGENOM" id="CLU_000445_90_8_6"/>
<proteinExistence type="predicted"/>
<evidence type="ECO:0000256" key="1">
    <source>
        <dbReference type="ARBA" id="ARBA00022553"/>
    </source>
</evidence>
<dbReference type="SUPFAM" id="SSF46894">
    <property type="entry name" value="C-terminal effector domain of the bipartite response regulators"/>
    <property type="match status" value="1"/>
</dbReference>
<dbReference type="GO" id="GO:0003677">
    <property type="term" value="F:DNA binding"/>
    <property type="evidence" value="ECO:0007669"/>
    <property type="project" value="UniProtKB-KW"/>
</dbReference>
<keyword evidence="3" id="KW-0238">DNA-binding</keyword>
<evidence type="ECO:0000256" key="5">
    <source>
        <dbReference type="PROSITE-ProRule" id="PRU00169"/>
    </source>
</evidence>
<dbReference type="CDD" id="cd06170">
    <property type="entry name" value="LuxR_C_like"/>
    <property type="match status" value="1"/>
</dbReference>
<dbReference type="InterPro" id="IPR058245">
    <property type="entry name" value="NreC/VraR/RcsB-like_REC"/>
</dbReference>
<sequence>MEIQQTNTAKPSKIRVGLVDDQQLVRQGIASLLALSDKIEVTWQAENGQQALTLLASTAIDILLSDIRMPVMDGISLLSHIRADNNQLPTLMLTTFDDSELFLTSLHAGANGFLLKDVSLDKLLNAIEVIAQGGVLIEPVVLNQLSQQAPINAPEVNPLSERETSILKFMANGCSNKEIATGVFLAEGTVKNHVSNILSKLGCRDRTRAVLKGLELGII</sequence>
<dbReference type="STRING" id="318161.Sden_3055"/>